<proteinExistence type="predicted"/>
<dbReference type="RefSeq" id="WP_250875599.1">
    <property type="nucleotide sequence ID" value="NZ_JALXFV010000009.1"/>
</dbReference>
<sequence>MSGGSLNYVCQKVERAVETGHLDEEKIELVKDIAGLLHDIEWSASGDYGPDQFRSTLAEFTTKWEGGYRHSEKPTSEQKQCAACSNEIGEDEYYIELPLMRNGESDGEARVHQACFLLNMENHV</sequence>
<evidence type="ECO:0000313" key="1">
    <source>
        <dbReference type="EMBL" id="MFD1515674.1"/>
    </source>
</evidence>
<keyword evidence="2" id="KW-1185">Reference proteome</keyword>
<evidence type="ECO:0000313" key="2">
    <source>
        <dbReference type="Proteomes" id="UP001597187"/>
    </source>
</evidence>
<reference evidence="1 2" key="1">
    <citation type="journal article" date="2019" name="Int. J. Syst. Evol. Microbiol.">
        <title>The Global Catalogue of Microorganisms (GCM) 10K type strain sequencing project: providing services to taxonomists for standard genome sequencing and annotation.</title>
        <authorList>
            <consortium name="The Broad Institute Genomics Platform"/>
            <consortium name="The Broad Institute Genome Sequencing Center for Infectious Disease"/>
            <person name="Wu L."/>
            <person name="Ma J."/>
        </authorList>
    </citation>
    <scope>NUCLEOTIDE SEQUENCE [LARGE SCALE GENOMIC DNA]</scope>
    <source>
        <strain evidence="1 2">CGMCC 1.12563</strain>
    </source>
</reference>
<evidence type="ECO:0008006" key="3">
    <source>
        <dbReference type="Google" id="ProtNLM"/>
    </source>
</evidence>
<gene>
    <name evidence="1" type="ORF">ACFSBT_20540</name>
</gene>
<name>A0ABD6B0X7_9EURY</name>
<comment type="caution">
    <text evidence="1">The sequence shown here is derived from an EMBL/GenBank/DDBJ whole genome shotgun (WGS) entry which is preliminary data.</text>
</comment>
<accession>A0ABD6B0X7</accession>
<dbReference type="EMBL" id="JBHUDC010000009">
    <property type="protein sequence ID" value="MFD1515674.1"/>
    <property type="molecule type" value="Genomic_DNA"/>
</dbReference>
<dbReference type="Proteomes" id="UP001597187">
    <property type="component" value="Unassembled WGS sequence"/>
</dbReference>
<protein>
    <recommendedName>
        <fullName evidence="3">HD domain-containing protein</fullName>
    </recommendedName>
</protein>
<dbReference type="AlphaFoldDB" id="A0ABD6B0X7"/>
<organism evidence="1 2">
    <name type="scientific">Halomarina rubra</name>
    <dbReference type="NCBI Taxonomy" id="2071873"/>
    <lineage>
        <taxon>Archaea</taxon>
        <taxon>Methanobacteriati</taxon>
        <taxon>Methanobacteriota</taxon>
        <taxon>Stenosarchaea group</taxon>
        <taxon>Halobacteria</taxon>
        <taxon>Halobacteriales</taxon>
        <taxon>Natronomonadaceae</taxon>
        <taxon>Halomarina</taxon>
    </lineage>
</organism>